<protein>
    <submittedName>
        <fullName evidence="1">Uncharacterized protein</fullName>
    </submittedName>
</protein>
<dbReference type="EMBL" id="NIHS01000044">
    <property type="protein sequence ID" value="PLT69337.1"/>
    <property type="molecule type" value="Genomic_DNA"/>
</dbReference>
<dbReference type="Proteomes" id="UP000234891">
    <property type="component" value="Unassembled WGS sequence"/>
</dbReference>
<proteinExistence type="predicted"/>
<sequence length="76" mass="8553">MQMHTGRVEYVEPLCGHAKRNLLSSIIIGSVNDGILKQSIEVRWGAIDVWQNIQQLCGAKIHIFNNDTSGYVRSLE</sequence>
<accession>A0A2N5P2G2</accession>
<organism evidence="1 2">
    <name type="scientific">Mediterraneibacter gnavus</name>
    <name type="common">Ruminococcus gnavus</name>
    <dbReference type="NCBI Taxonomy" id="33038"/>
    <lineage>
        <taxon>Bacteria</taxon>
        <taxon>Bacillati</taxon>
        <taxon>Bacillota</taxon>
        <taxon>Clostridia</taxon>
        <taxon>Lachnospirales</taxon>
        <taxon>Lachnospiraceae</taxon>
        <taxon>Mediterraneibacter</taxon>
    </lineage>
</organism>
<gene>
    <name evidence="1" type="ORF">CDL26_15360</name>
</gene>
<comment type="caution">
    <text evidence="1">The sequence shown here is derived from an EMBL/GenBank/DDBJ whole genome shotgun (WGS) entry which is preliminary data.</text>
</comment>
<reference evidence="1 2" key="1">
    <citation type="journal article" date="2017" name="Genome Med.">
        <title>A novel Ruminococcus gnavus clade enriched in inflammatory bowel disease patients.</title>
        <authorList>
            <person name="Hall A.B."/>
            <person name="Yassour M."/>
            <person name="Sauk J."/>
            <person name="Garner A."/>
            <person name="Jiang X."/>
            <person name="Arthur T."/>
            <person name="Lagoudas G.K."/>
            <person name="Vatanen T."/>
            <person name="Fornelos N."/>
            <person name="Wilson R."/>
            <person name="Bertha M."/>
            <person name="Cohen M."/>
            <person name="Garber J."/>
            <person name="Khalili H."/>
            <person name="Gevers D."/>
            <person name="Ananthakrishnan A.N."/>
            <person name="Kugathasan S."/>
            <person name="Lander E.S."/>
            <person name="Blainey P."/>
            <person name="Vlamakis H."/>
            <person name="Xavier R.J."/>
            <person name="Huttenhower C."/>
        </authorList>
    </citation>
    <scope>NUCLEOTIDE SEQUENCE [LARGE SCALE GENOMIC DNA]</scope>
    <source>
        <strain evidence="1 2">RJX1124</strain>
    </source>
</reference>
<evidence type="ECO:0000313" key="1">
    <source>
        <dbReference type="EMBL" id="PLT69337.1"/>
    </source>
</evidence>
<dbReference type="AlphaFoldDB" id="A0A2N5P2G2"/>
<name>A0A2N5P2G2_MEDGN</name>
<evidence type="ECO:0000313" key="2">
    <source>
        <dbReference type="Proteomes" id="UP000234891"/>
    </source>
</evidence>